<evidence type="ECO:0008006" key="4">
    <source>
        <dbReference type="Google" id="ProtNLM"/>
    </source>
</evidence>
<sequence length="143" mass="16206">MKFTQFKEKIQKIKIYLLTDEAAKIFASLPLYFSWVPIFTWKRQFPEFVSLSLYSAVNTCLFLIGIVLAQILSLLPFVGLYLAATLHLISVLLYLGIAGFLIYSIRLQKTIVIPVLSDWVKMLQALIAPIAQLDRVSDYGSEG</sequence>
<accession>A0A2P2DFR5</accession>
<keyword evidence="1" id="KW-0472">Membrane</keyword>
<evidence type="ECO:0000256" key="1">
    <source>
        <dbReference type="SAM" id="Phobius"/>
    </source>
</evidence>
<gene>
    <name evidence="2" type="ORF">LPTSP2_27470</name>
</gene>
<evidence type="ECO:0000313" key="3">
    <source>
        <dbReference type="Proteomes" id="UP000245206"/>
    </source>
</evidence>
<organism evidence="2 3">
    <name type="scientific">Leptospira ellinghausenii</name>
    <dbReference type="NCBI Taxonomy" id="1917822"/>
    <lineage>
        <taxon>Bacteria</taxon>
        <taxon>Pseudomonadati</taxon>
        <taxon>Spirochaetota</taxon>
        <taxon>Spirochaetia</taxon>
        <taxon>Leptospirales</taxon>
        <taxon>Leptospiraceae</taxon>
        <taxon>Leptospira</taxon>
    </lineage>
</organism>
<evidence type="ECO:0000313" key="2">
    <source>
        <dbReference type="EMBL" id="GBF43448.1"/>
    </source>
</evidence>
<protein>
    <recommendedName>
        <fullName evidence="4">Tic20-like protein</fullName>
    </recommendedName>
</protein>
<keyword evidence="1" id="KW-1133">Transmembrane helix</keyword>
<dbReference type="AlphaFoldDB" id="A0A2P2DFR5"/>
<keyword evidence="3" id="KW-1185">Reference proteome</keyword>
<keyword evidence="1" id="KW-0812">Transmembrane</keyword>
<feature type="transmembrane region" description="Helical" evidence="1">
    <location>
        <begin position="78"/>
        <end position="103"/>
    </location>
</feature>
<comment type="caution">
    <text evidence="2">The sequence shown here is derived from an EMBL/GenBank/DDBJ whole genome shotgun (WGS) entry which is preliminary data.</text>
</comment>
<dbReference type="EMBL" id="BFAZ01000009">
    <property type="protein sequence ID" value="GBF43448.1"/>
    <property type="molecule type" value="Genomic_DNA"/>
</dbReference>
<feature type="transmembrane region" description="Helical" evidence="1">
    <location>
        <begin position="53"/>
        <end position="72"/>
    </location>
</feature>
<reference evidence="3" key="1">
    <citation type="journal article" date="2019" name="Microbiol. Immunol.">
        <title>Molecular and phenotypic characterization of Leptospira johnsonii sp. nov., Leptospira ellinghausenii sp. nov. and Leptospira ryugenii sp. nov. isolated from soil and water in Japan.</title>
        <authorList>
            <person name="Masuzawa T."/>
            <person name="Saito M."/>
            <person name="Nakao R."/>
            <person name="Nikaido Y."/>
            <person name="Matsumoto M."/>
            <person name="Ogawa M."/>
            <person name="Yokoyama M."/>
            <person name="Hidaka Y."/>
            <person name="Tomita J."/>
            <person name="Sakakibara K."/>
            <person name="Suzuki K."/>
            <person name="Yasuda S."/>
            <person name="Sato H."/>
            <person name="Yamaguchi M."/>
            <person name="Yoshida S.I."/>
            <person name="Koizumi N."/>
            <person name="Kawamura Y."/>
        </authorList>
    </citation>
    <scope>NUCLEOTIDE SEQUENCE [LARGE SCALE GENOMIC DNA]</scope>
    <source>
        <strain evidence="3">E18</strain>
    </source>
</reference>
<proteinExistence type="predicted"/>
<name>A0A2P2DFR5_9LEPT</name>
<dbReference type="Proteomes" id="UP000245206">
    <property type="component" value="Unassembled WGS sequence"/>
</dbReference>